<dbReference type="Gene3D" id="2.60.210.10">
    <property type="entry name" value="Apoptosis, Tumor Necrosis Factor Receptor Associated Protein 2, Chain A"/>
    <property type="match status" value="1"/>
</dbReference>
<dbReference type="SUPFAM" id="SSF49599">
    <property type="entry name" value="TRAF domain-like"/>
    <property type="match status" value="1"/>
</dbReference>
<keyword evidence="8" id="KW-1185">Reference proteome</keyword>
<dbReference type="GO" id="GO:0016579">
    <property type="term" value="P:protein deubiquitination"/>
    <property type="evidence" value="ECO:0007669"/>
    <property type="project" value="InterPro"/>
</dbReference>
<dbReference type="AlphaFoldDB" id="A0AAD5M3W5"/>
<evidence type="ECO:0000259" key="5">
    <source>
        <dbReference type="PROSITE" id="PS50144"/>
    </source>
</evidence>
<comment type="caution">
    <text evidence="7">The sequence shown here is derived from an EMBL/GenBank/DDBJ whole genome shotgun (WGS) entry which is preliminary data.</text>
</comment>
<organism evidence="7 8">
    <name type="scientific">Parelaphostrongylus tenuis</name>
    <name type="common">Meningeal worm</name>
    <dbReference type="NCBI Taxonomy" id="148309"/>
    <lineage>
        <taxon>Eukaryota</taxon>
        <taxon>Metazoa</taxon>
        <taxon>Ecdysozoa</taxon>
        <taxon>Nematoda</taxon>
        <taxon>Chromadorea</taxon>
        <taxon>Rhabditida</taxon>
        <taxon>Rhabditina</taxon>
        <taxon>Rhabditomorpha</taxon>
        <taxon>Strongyloidea</taxon>
        <taxon>Metastrongylidae</taxon>
        <taxon>Parelaphostrongylus</taxon>
    </lineage>
</organism>
<evidence type="ECO:0000313" key="8">
    <source>
        <dbReference type="Proteomes" id="UP001196413"/>
    </source>
</evidence>
<dbReference type="GO" id="GO:0005634">
    <property type="term" value="C:nucleus"/>
    <property type="evidence" value="ECO:0007669"/>
    <property type="project" value="TreeGrafter"/>
</dbReference>
<dbReference type="SMART" id="SM00061">
    <property type="entry name" value="MATH"/>
    <property type="match status" value="1"/>
</dbReference>
<comment type="similarity">
    <text evidence="1">Belongs to the peptidase C19 family.</text>
</comment>
<protein>
    <recommendedName>
        <fullName evidence="2">Ubiquitin carboxyl-terminal hydrolase 7</fullName>
    </recommendedName>
    <alternativeName>
        <fullName evidence="4">Ubiquitin thioesterase 7</fullName>
    </alternativeName>
    <alternativeName>
        <fullName evidence="3">Ubiquitin-specific-processing protease 7</fullName>
    </alternativeName>
</protein>
<reference evidence="7" key="1">
    <citation type="submission" date="2021-06" db="EMBL/GenBank/DDBJ databases">
        <title>Parelaphostrongylus tenuis whole genome reference sequence.</title>
        <authorList>
            <person name="Garwood T.J."/>
            <person name="Larsen P.A."/>
            <person name="Fountain-Jones N.M."/>
            <person name="Garbe J.R."/>
            <person name="Macchietto M.G."/>
            <person name="Kania S.A."/>
            <person name="Gerhold R.W."/>
            <person name="Richards J.E."/>
            <person name="Wolf T.M."/>
        </authorList>
    </citation>
    <scope>NUCLEOTIDE SEQUENCE</scope>
    <source>
        <strain evidence="7">MNPRO001-30</strain>
        <tissue evidence="7">Meninges</tissue>
    </source>
</reference>
<dbReference type="InterPro" id="IPR001394">
    <property type="entry name" value="Peptidase_C19_UCH"/>
</dbReference>
<dbReference type="Pfam" id="PF22486">
    <property type="entry name" value="MATH_2"/>
    <property type="match status" value="1"/>
</dbReference>
<dbReference type="InterPro" id="IPR018200">
    <property type="entry name" value="USP_CS"/>
</dbReference>
<evidence type="ECO:0000256" key="1">
    <source>
        <dbReference type="ARBA" id="ARBA00009085"/>
    </source>
</evidence>
<feature type="domain" description="USP" evidence="6">
    <location>
        <begin position="214"/>
        <end position="426"/>
    </location>
</feature>
<feature type="domain" description="MATH" evidence="5">
    <location>
        <begin position="58"/>
        <end position="195"/>
    </location>
</feature>
<dbReference type="EMBL" id="JAHQIW010000942">
    <property type="protein sequence ID" value="KAJ1350765.1"/>
    <property type="molecule type" value="Genomic_DNA"/>
</dbReference>
<dbReference type="PROSITE" id="PS50235">
    <property type="entry name" value="USP_3"/>
    <property type="match status" value="1"/>
</dbReference>
<accession>A0AAD5M3W5</accession>
<dbReference type="InterPro" id="IPR028889">
    <property type="entry name" value="USP"/>
</dbReference>
<evidence type="ECO:0000259" key="6">
    <source>
        <dbReference type="PROSITE" id="PS50235"/>
    </source>
</evidence>
<proteinExistence type="inferred from homology"/>
<evidence type="ECO:0000256" key="2">
    <source>
        <dbReference type="ARBA" id="ARBA00021393"/>
    </source>
</evidence>
<dbReference type="Proteomes" id="UP001196413">
    <property type="component" value="Unassembled WGS sequence"/>
</dbReference>
<dbReference type="Pfam" id="PF00443">
    <property type="entry name" value="UCH"/>
    <property type="match status" value="1"/>
</dbReference>
<evidence type="ECO:0000313" key="7">
    <source>
        <dbReference type="EMBL" id="KAJ1350765.1"/>
    </source>
</evidence>
<dbReference type="PROSITE" id="PS00972">
    <property type="entry name" value="USP_1"/>
    <property type="match status" value="1"/>
</dbReference>
<name>A0AAD5M3W5_PARTN</name>
<dbReference type="PANTHER" id="PTHR24006">
    <property type="entry name" value="UBIQUITIN CARBOXYL-TERMINAL HYDROLASE"/>
    <property type="match status" value="1"/>
</dbReference>
<dbReference type="PANTHER" id="PTHR24006:SF644">
    <property type="entry name" value="UBIQUITIN CARBOXYL-TERMINAL HYDROLASE 7"/>
    <property type="match status" value="1"/>
</dbReference>
<evidence type="ECO:0000256" key="4">
    <source>
        <dbReference type="ARBA" id="ARBA00031508"/>
    </source>
</evidence>
<sequence>MIWAVADEDGEHSSDVTMEAIKRNHECVENVNESMESSQFESEMVSEEDDPDDLYKPEGTIYLDIDHFSEFCEGIPDDQQRLSKPLHAGGFTWRILAIPRDSADINAGTQSVRTLGFFVNCNEESSGTTWKCTASASMRVLGQIESFDGFDRKLSHTFSPNAADWGYSEFMTCKDLINPDNGCIKDDTIRLAVRVSAEAPGGVQWDSKKRTGYNGLINQGATCYLNSVLQTLFYTAKLRKAVYDMPVSQDDSENNVALAMQRVFYDLQHSDRPVGTKKLTKSFGWDSLETSMQHDVQELCRVLLDNLESKMKKSPVEETIPSLFRGIMKSYIRCTNVSFESSKEEPFYDIQLNIKGKNNIMQSFREYVQVERLDGENKYDAGDYGMQPAEKGVKFVSFPPVLHLQLMRFQYDATLDANVKINDKFV</sequence>
<dbReference type="InterPro" id="IPR038765">
    <property type="entry name" value="Papain-like_cys_pep_sf"/>
</dbReference>
<gene>
    <name evidence="7" type="ORF">KIN20_006643</name>
</gene>
<dbReference type="InterPro" id="IPR050164">
    <property type="entry name" value="Peptidase_C19"/>
</dbReference>
<dbReference type="PROSITE" id="PS50144">
    <property type="entry name" value="MATH"/>
    <property type="match status" value="1"/>
</dbReference>
<dbReference type="InterPro" id="IPR008974">
    <property type="entry name" value="TRAF-like"/>
</dbReference>
<dbReference type="GO" id="GO:0031647">
    <property type="term" value="P:regulation of protein stability"/>
    <property type="evidence" value="ECO:0007669"/>
    <property type="project" value="TreeGrafter"/>
</dbReference>
<dbReference type="GO" id="GO:0005829">
    <property type="term" value="C:cytosol"/>
    <property type="evidence" value="ECO:0007669"/>
    <property type="project" value="TreeGrafter"/>
</dbReference>
<dbReference type="Gene3D" id="3.90.70.10">
    <property type="entry name" value="Cysteine proteinases"/>
    <property type="match status" value="1"/>
</dbReference>
<dbReference type="InterPro" id="IPR002083">
    <property type="entry name" value="MATH/TRAF_dom"/>
</dbReference>
<dbReference type="SUPFAM" id="SSF54001">
    <property type="entry name" value="Cysteine proteinases"/>
    <property type="match status" value="1"/>
</dbReference>
<dbReference type="GO" id="GO:0004843">
    <property type="term" value="F:cysteine-type deubiquitinase activity"/>
    <property type="evidence" value="ECO:0007669"/>
    <property type="project" value="InterPro"/>
</dbReference>
<evidence type="ECO:0000256" key="3">
    <source>
        <dbReference type="ARBA" id="ARBA00031500"/>
    </source>
</evidence>